<keyword evidence="3 7" id="KW-0812">Transmembrane</keyword>
<feature type="transmembrane region" description="Helical" evidence="7">
    <location>
        <begin position="510"/>
        <end position="528"/>
    </location>
</feature>
<proteinExistence type="inferred from homology"/>
<feature type="domain" description="ABC3 transporter permease C-terminal" evidence="8">
    <location>
        <begin position="292"/>
        <end position="407"/>
    </location>
</feature>
<dbReference type="GO" id="GO:0005886">
    <property type="term" value="C:plasma membrane"/>
    <property type="evidence" value="ECO:0007669"/>
    <property type="project" value="UniProtKB-SubCell"/>
</dbReference>
<evidence type="ECO:0000256" key="5">
    <source>
        <dbReference type="ARBA" id="ARBA00023136"/>
    </source>
</evidence>
<evidence type="ECO:0000313" key="9">
    <source>
        <dbReference type="EMBL" id="HIV08946.1"/>
    </source>
</evidence>
<feature type="transmembrane region" description="Helical" evidence="7">
    <location>
        <begin position="375"/>
        <end position="398"/>
    </location>
</feature>
<accession>A0A9D1NMQ8</accession>
<dbReference type="GO" id="GO:0022857">
    <property type="term" value="F:transmembrane transporter activity"/>
    <property type="evidence" value="ECO:0007669"/>
    <property type="project" value="TreeGrafter"/>
</dbReference>
<feature type="transmembrane region" description="Helical" evidence="7">
    <location>
        <begin position="873"/>
        <end position="896"/>
    </location>
</feature>
<feature type="transmembrane region" description="Helical" evidence="7">
    <location>
        <begin position="775"/>
        <end position="797"/>
    </location>
</feature>
<dbReference type="PANTHER" id="PTHR30572:SF4">
    <property type="entry name" value="ABC TRANSPORTER PERMEASE YTRF"/>
    <property type="match status" value="1"/>
</dbReference>
<dbReference type="AlphaFoldDB" id="A0A9D1NMQ8"/>
<feature type="domain" description="ABC3 transporter permease C-terminal" evidence="8">
    <location>
        <begin position="778"/>
        <end position="892"/>
    </location>
</feature>
<dbReference type="Proteomes" id="UP000886845">
    <property type="component" value="Unassembled WGS sequence"/>
</dbReference>
<reference evidence="9" key="1">
    <citation type="submission" date="2020-10" db="EMBL/GenBank/DDBJ databases">
        <authorList>
            <person name="Gilroy R."/>
        </authorList>
    </citation>
    <scope>NUCLEOTIDE SEQUENCE</scope>
    <source>
        <strain evidence="9">35461</strain>
    </source>
</reference>
<evidence type="ECO:0000313" key="10">
    <source>
        <dbReference type="Proteomes" id="UP000886845"/>
    </source>
</evidence>
<evidence type="ECO:0000256" key="1">
    <source>
        <dbReference type="ARBA" id="ARBA00004651"/>
    </source>
</evidence>
<keyword evidence="2" id="KW-1003">Cell membrane</keyword>
<dbReference type="PANTHER" id="PTHR30572">
    <property type="entry name" value="MEMBRANE COMPONENT OF TRANSPORTER-RELATED"/>
    <property type="match status" value="1"/>
</dbReference>
<dbReference type="InterPro" id="IPR003838">
    <property type="entry name" value="ABC3_permease_C"/>
</dbReference>
<feature type="transmembrane region" description="Helical" evidence="7">
    <location>
        <begin position="818"/>
        <end position="845"/>
    </location>
</feature>
<evidence type="ECO:0000256" key="4">
    <source>
        <dbReference type="ARBA" id="ARBA00022989"/>
    </source>
</evidence>
<organism evidence="9 10">
    <name type="scientific">Candidatus Spyradenecus faecavium</name>
    <dbReference type="NCBI Taxonomy" id="2840947"/>
    <lineage>
        <taxon>Bacteria</taxon>
        <taxon>Pseudomonadati</taxon>
        <taxon>Lentisphaerota</taxon>
        <taxon>Lentisphaeria</taxon>
        <taxon>Lentisphaerales</taxon>
        <taxon>Lentisphaeraceae</taxon>
        <taxon>Lentisphaeraceae incertae sedis</taxon>
        <taxon>Candidatus Spyradenecus</taxon>
    </lineage>
</organism>
<keyword evidence="5 7" id="KW-0472">Membrane</keyword>
<feature type="transmembrane region" description="Helical" evidence="7">
    <location>
        <begin position="340"/>
        <end position="363"/>
    </location>
</feature>
<dbReference type="InterPro" id="IPR050250">
    <property type="entry name" value="Macrolide_Exporter_MacB"/>
</dbReference>
<feature type="transmembrane region" description="Helical" evidence="7">
    <location>
        <begin position="285"/>
        <end position="312"/>
    </location>
</feature>
<dbReference type="Pfam" id="PF02687">
    <property type="entry name" value="FtsX"/>
    <property type="match status" value="2"/>
</dbReference>
<feature type="transmembrane region" description="Helical" evidence="7">
    <location>
        <begin position="451"/>
        <end position="469"/>
    </location>
</feature>
<evidence type="ECO:0000259" key="8">
    <source>
        <dbReference type="Pfam" id="PF02687"/>
    </source>
</evidence>
<evidence type="ECO:0000256" key="2">
    <source>
        <dbReference type="ARBA" id="ARBA00022475"/>
    </source>
</evidence>
<comment type="similarity">
    <text evidence="6">Belongs to the ABC-4 integral membrane protein family.</text>
</comment>
<gene>
    <name evidence="9" type="ORF">IAC79_02380</name>
</gene>
<evidence type="ECO:0000256" key="6">
    <source>
        <dbReference type="ARBA" id="ARBA00038076"/>
    </source>
</evidence>
<comment type="caution">
    <text evidence="9">The sequence shown here is derived from an EMBL/GenBank/DDBJ whole genome shotgun (WGS) entry which is preliminary data.</text>
</comment>
<dbReference type="EMBL" id="DVOR01000075">
    <property type="protein sequence ID" value="HIV08946.1"/>
    <property type="molecule type" value="Genomic_DNA"/>
</dbReference>
<sequence>MSALGLLFRDVLRRDRARLACALLGVAAAAALLAWAVGLAATTTAQCKPLAETLGRPFDCWVATGRASAAAPKGSGMQSLTHGSPVKMVPRAVADAVKASPDVESVLATTVFRCRLDWRPEGRPLQGSGVGGGIAPVRDFPECPYPDGLAAGRWPRADAPEPEFAISPRAFGEDGLRDAPPVGTKVPVVTPTGRVEATICGYLAETIRPVGGFPTMFASDTLADAAALAETGGLCNLMLIRLKPFRSPDALAETVRTVSPDDDAATLVTRQGLLRQLRSDATNNLLFQLPLLVALACVATLCMIVNALCVGLEQNRVRYARLRALGMTSRQLMALVSREACFLAGVGGVVGFGVGVGALAAFVRANPLAFPDGLALGWVTPVAVAALLALSAGLALCVPLRRAARLGPCELRVRPEAWRVAHPIWRGGLALLCLAPIVLTVLPFTPNPWLRSAWFLVALPLAVFGLMAFTRPLMALCEWVLARPFGAVLRLRPELLRGVLTRSADRNARMALTLTAGLGAFFAIHIWGASLTDPFIPSRDLPPAIVSFLPNGVSQTCADALVKNLPVRPFFAEQYRLSDADFTAIGERAGRLPKQNNILLVGTAGETGVTVTEMFARQCRIGIGDTFSIQRRDAAGTVHALSLTVTAIVRCNWHLVTARAGLRARNGAPFGTLGPVFVGLDVAKAWDPEQAARVRFLWLDALPPAQDTAALYSAGDLLELRLQRAAEADPEPWRGRGFGPGANAAVPNAVLHLRDEISEGTLAHSSELLGELARIPLWSLLILSFGFVSLLAANVRAMAGELRTLHAIGMTRGQLGRFLLAQALLLCVVAAVLSLLLGLSIGWGFTGWTLAWMPFGGLPTVLVLPWARLAEGLAVLLAATLVVTPLPIAFLVRALLRR</sequence>
<evidence type="ECO:0000256" key="7">
    <source>
        <dbReference type="SAM" id="Phobius"/>
    </source>
</evidence>
<reference evidence="9" key="2">
    <citation type="journal article" date="2021" name="PeerJ">
        <title>Extensive microbial diversity within the chicken gut microbiome revealed by metagenomics and culture.</title>
        <authorList>
            <person name="Gilroy R."/>
            <person name="Ravi A."/>
            <person name="Getino M."/>
            <person name="Pursley I."/>
            <person name="Horton D.L."/>
            <person name="Alikhan N.F."/>
            <person name="Baker D."/>
            <person name="Gharbi K."/>
            <person name="Hall N."/>
            <person name="Watson M."/>
            <person name="Adriaenssens E.M."/>
            <person name="Foster-Nyarko E."/>
            <person name="Jarju S."/>
            <person name="Secka A."/>
            <person name="Antonio M."/>
            <person name="Oren A."/>
            <person name="Chaudhuri R.R."/>
            <person name="La Ragione R."/>
            <person name="Hildebrand F."/>
            <person name="Pallen M.J."/>
        </authorList>
    </citation>
    <scope>NUCLEOTIDE SEQUENCE</scope>
    <source>
        <strain evidence="9">35461</strain>
    </source>
</reference>
<feature type="transmembrane region" description="Helical" evidence="7">
    <location>
        <begin position="424"/>
        <end position="445"/>
    </location>
</feature>
<name>A0A9D1NMQ8_9BACT</name>
<comment type="subcellular location">
    <subcellularLocation>
        <location evidence="1">Cell membrane</location>
        <topology evidence="1">Multi-pass membrane protein</topology>
    </subcellularLocation>
</comment>
<evidence type="ECO:0000256" key="3">
    <source>
        <dbReference type="ARBA" id="ARBA00022692"/>
    </source>
</evidence>
<protein>
    <submittedName>
        <fullName evidence="9">FtsX-like permease family protein</fullName>
    </submittedName>
</protein>
<keyword evidence="4 7" id="KW-1133">Transmembrane helix</keyword>